<dbReference type="Pfam" id="PF13401">
    <property type="entry name" value="AAA_22"/>
    <property type="match status" value="1"/>
</dbReference>
<dbReference type="AlphaFoldDB" id="A0A8H3L662"/>
<gene>
    <name evidence="2" type="ORF">RCL2_000686200</name>
</gene>
<reference evidence="2" key="1">
    <citation type="submission" date="2019-10" db="EMBL/GenBank/DDBJ databases">
        <title>Conservation and host-specific expression of non-tandemly repeated heterogenous ribosome RNA gene in arbuscular mycorrhizal fungi.</title>
        <authorList>
            <person name="Maeda T."/>
            <person name="Kobayashi Y."/>
            <person name="Nakagawa T."/>
            <person name="Ezawa T."/>
            <person name="Yamaguchi K."/>
            <person name="Bino T."/>
            <person name="Nishimoto Y."/>
            <person name="Shigenobu S."/>
            <person name="Kawaguchi M."/>
        </authorList>
    </citation>
    <scope>NUCLEOTIDE SEQUENCE</scope>
    <source>
        <strain evidence="2">HR1</strain>
    </source>
</reference>
<dbReference type="SMART" id="SM00382">
    <property type="entry name" value="AAA"/>
    <property type="match status" value="1"/>
</dbReference>
<feature type="domain" description="AAA+ ATPase" evidence="1">
    <location>
        <begin position="23"/>
        <end position="189"/>
    </location>
</feature>
<keyword evidence="2" id="KW-0378">Hydrolase</keyword>
<dbReference type="PANTHER" id="PTHR36168:SF1">
    <property type="entry name" value="ORC1-LIKE AAA ATPASE DOMAIN-CONTAINING PROTEIN"/>
    <property type="match status" value="1"/>
</dbReference>
<dbReference type="GO" id="GO:0016887">
    <property type="term" value="F:ATP hydrolysis activity"/>
    <property type="evidence" value="ECO:0007669"/>
    <property type="project" value="InterPro"/>
</dbReference>
<dbReference type="OrthoDB" id="511599at2759"/>
<sequence length="343" mass="39911">MYTSFTRADLLKDKKSWNALKKFYSLNVICGEHGTGKTTLIRRAANEVGTGVIYIDIPSYINELDEAFGKAINYAFGEHVPLTIQLLEKTAINDNHHRVSKWEMALRTINQASTKYRKRYNKPLVIVYDNINTLFHNHPEILDILQDNAKRGADNGECITVFVSSEVPRRMELRSAWSRAQIPVMEICDLNEQESMDYLIAKHKINEEEAKKMYNLVGGRLLELQTVADCFRNKQTFEVTKGQVFSMVKKRLYSAKLLKDQQHHEIGKSIIQDLLKSEEIDIVIFRKFFKDEKSFSEVLGENVFAYHQCITRQRKQSRFNQSQWHISFEKIMICSDLNSYLLP</sequence>
<dbReference type="Gene3D" id="3.40.50.300">
    <property type="entry name" value="P-loop containing nucleotide triphosphate hydrolases"/>
    <property type="match status" value="1"/>
</dbReference>
<proteinExistence type="predicted"/>
<dbReference type="Proteomes" id="UP000615446">
    <property type="component" value="Unassembled WGS sequence"/>
</dbReference>
<evidence type="ECO:0000313" key="2">
    <source>
        <dbReference type="EMBL" id="GES79562.1"/>
    </source>
</evidence>
<dbReference type="InterPro" id="IPR049945">
    <property type="entry name" value="AAA_22"/>
</dbReference>
<name>A0A8H3L662_9GLOM</name>
<dbReference type="InterPro" id="IPR027417">
    <property type="entry name" value="P-loop_NTPase"/>
</dbReference>
<protein>
    <submittedName>
        <fullName evidence="2">P-loop containing nucleoside triphosphate hydrolase protein</fullName>
    </submittedName>
</protein>
<accession>A0A8H3L662</accession>
<dbReference type="InterPro" id="IPR003593">
    <property type="entry name" value="AAA+_ATPase"/>
</dbReference>
<evidence type="ECO:0000259" key="1">
    <source>
        <dbReference type="SMART" id="SM00382"/>
    </source>
</evidence>
<evidence type="ECO:0000313" key="3">
    <source>
        <dbReference type="Proteomes" id="UP000615446"/>
    </source>
</evidence>
<comment type="caution">
    <text evidence="2">The sequence shown here is derived from an EMBL/GenBank/DDBJ whole genome shotgun (WGS) entry which is preliminary data.</text>
</comment>
<dbReference type="SUPFAM" id="SSF52540">
    <property type="entry name" value="P-loop containing nucleoside triphosphate hydrolases"/>
    <property type="match status" value="1"/>
</dbReference>
<dbReference type="PANTHER" id="PTHR36168">
    <property type="entry name" value="CHROMOSOME 1, WHOLE GENOME SHOTGUN SEQUENCE"/>
    <property type="match status" value="1"/>
</dbReference>
<organism evidence="2 3">
    <name type="scientific">Rhizophagus clarus</name>
    <dbReference type="NCBI Taxonomy" id="94130"/>
    <lineage>
        <taxon>Eukaryota</taxon>
        <taxon>Fungi</taxon>
        <taxon>Fungi incertae sedis</taxon>
        <taxon>Mucoromycota</taxon>
        <taxon>Glomeromycotina</taxon>
        <taxon>Glomeromycetes</taxon>
        <taxon>Glomerales</taxon>
        <taxon>Glomeraceae</taxon>
        <taxon>Rhizophagus</taxon>
    </lineage>
</organism>
<dbReference type="EMBL" id="BLAL01000044">
    <property type="protein sequence ID" value="GES79562.1"/>
    <property type="molecule type" value="Genomic_DNA"/>
</dbReference>